<keyword evidence="4" id="KW-0677">Repeat</keyword>
<dbReference type="EMBL" id="JAPFPW010000043">
    <property type="protein sequence ID" value="MCW7755422.1"/>
    <property type="molecule type" value="Genomic_DNA"/>
</dbReference>
<evidence type="ECO:0000256" key="4">
    <source>
        <dbReference type="ARBA" id="ARBA00022737"/>
    </source>
</evidence>
<dbReference type="InterPro" id="IPR056729">
    <property type="entry name" value="GMPPB_C"/>
</dbReference>
<evidence type="ECO:0000256" key="1">
    <source>
        <dbReference type="ARBA" id="ARBA00022516"/>
    </source>
</evidence>
<dbReference type="InterPro" id="IPR011004">
    <property type="entry name" value="Trimer_LpxA-like_sf"/>
</dbReference>
<evidence type="ECO:0000313" key="8">
    <source>
        <dbReference type="EMBL" id="MCW7755422.1"/>
    </source>
</evidence>
<evidence type="ECO:0000313" key="9">
    <source>
        <dbReference type="Proteomes" id="UP001209681"/>
    </source>
</evidence>
<evidence type="ECO:0000256" key="3">
    <source>
        <dbReference type="ARBA" id="ARBA00022679"/>
    </source>
</evidence>
<dbReference type="Pfam" id="PF00132">
    <property type="entry name" value="Hexapep"/>
    <property type="match status" value="1"/>
</dbReference>
<keyword evidence="6" id="KW-0012">Acyltransferase</keyword>
<dbReference type="Gene3D" id="2.160.10.10">
    <property type="entry name" value="Hexapeptide repeat proteins"/>
    <property type="match status" value="1"/>
</dbReference>
<organism evidence="8 9">
    <name type="scientific">Desulfobotulus pelophilus</name>
    <dbReference type="NCBI Taxonomy" id="2823377"/>
    <lineage>
        <taxon>Bacteria</taxon>
        <taxon>Pseudomonadati</taxon>
        <taxon>Thermodesulfobacteriota</taxon>
        <taxon>Desulfobacteria</taxon>
        <taxon>Desulfobacterales</taxon>
        <taxon>Desulfobacteraceae</taxon>
        <taxon>Desulfobotulus</taxon>
    </lineage>
</organism>
<dbReference type="PANTHER" id="PTHR43378:SF2">
    <property type="entry name" value="UDP-3-O-ACYLGLUCOSAMINE N-ACYLTRANSFERASE 1, MITOCHONDRIAL-RELATED"/>
    <property type="match status" value="1"/>
</dbReference>
<feature type="domain" description="Mannose-1-phosphate guanyltransferase C-terminal" evidence="7">
    <location>
        <begin position="100"/>
        <end position="165"/>
    </location>
</feature>
<evidence type="ECO:0000259" key="7">
    <source>
        <dbReference type="Pfam" id="PF25087"/>
    </source>
</evidence>
<dbReference type="CDD" id="cd03352">
    <property type="entry name" value="LbH_LpxD"/>
    <property type="match status" value="1"/>
</dbReference>
<comment type="caution">
    <text evidence="8">The sequence shown here is derived from an EMBL/GenBank/DDBJ whole genome shotgun (WGS) entry which is preliminary data.</text>
</comment>
<proteinExistence type="predicted"/>
<keyword evidence="9" id="KW-1185">Reference proteome</keyword>
<gene>
    <name evidence="8" type="ORF">OOT00_15680</name>
</gene>
<keyword evidence="2" id="KW-0441">Lipid A biosynthesis</keyword>
<dbReference type="SUPFAM" id="SSF51161">
    <property type="entry name" value="Trimeric LpxA-like enzymes"/>
    <property type="match status" value="1"/>
</dbReference>
<reference evidence="8 9" key="1">
    <citation type="submission" date="2022-11" db="EMBL/GenBank/DDBJ databases">
        <title>Desulfobotulus tamanensis H1 sp. nov. - anaerobic, alkaliphilic, sulphate reducing bacterium isolated from terrestrial mud volcano.</title>
        <authorList>
            <person name="Frolova A."/>
            <person name="Merkel A.Y."/>
            <person name="Slobodkin A.I."/>
        </authorList>
    </citation>
    <scope>NUCLEOTIDE SEQUENCE [LARGE SCALE GENOMIC DNA]</scope>
    <source>
        <strain evidence="8 9">H1</strain>
    </source>
</reference>
<dbReference type="Gene3D" id="3.40.1390.10">
    <property type="entry name" value="MurE/MurF, N-terminal domain"/>
    <property type="match status" value="1"/>
</dbReference>
<dbReference type="Proteomes" id="UP001209681">
    <property type="component" value="Unassembled WGS sequence"/>
</dbReference>
<protein>
    <submittedName>
        <fullName evidence="8">DapH/DapD/GlmU-related protein</fullName>
    </submittedName>
</protein>
<dbReference type="PANTHER" id="PTHR43378">
    <property type="entry name" value="UDP-3-O-ACYLGLUCOSAMINE N-ACYLTRANSFERASE"/>
    <property type="match status" value="1"/>
</dbReference>
<dbReference type="PROSITE" id="PS00101">
    <property type="entry name" value="HEXAPEP_TRANSFERASES"/>
    <property type="match status" value="1"/>
</dbReference>
<keyword evidence="3" id="KW-0808">Transferase</keyword>
<dbReference type="Pfam" id="PF25087">
    <property type="entry name" value="GMPPB_C"/>
    <property type="match status" value="1"/>
</dbReference>
<evidence type="ECO:0000256" key="5">
    <source>
        <dbReference type="ARBA" id="ARBA00023098"/>
    </source>
</evidence>
<dbReference type="InterPro" id="IPR007691">
    <property type="entry name" value="LpxD"/>
</dbReference>
<accession>A0ABT3ND79</accession>
<sequence length="307" mass="32505">MTGIMIDASAIADFLSLDLYGEDLKVNKPSDLNSSECGALKFAGIVSDKYVKIINSNPDSFVIALDGYEGLLSTTHVLSKNPRLDFCKVLQHFFPIVYPAKIEGSAIVNPDAVLGKNIYIGHNVVIEEAVIIGDNSVVLHNVIIGKGVRIGKNCLIKSGSVIGQKGFGFERDHDGCPIPFNHYGSVTIGDHVEIGALSTIACGVLSDTIIEDMVKIDDHVFIAHNTRVGKGSFIIACAEISGSVSIGENVWIGPNASVIDKCAIGNNALIGIGAVVTRPVGEGIVSAGNPARKLRMKECDVGPEHKT</sequence>
<dbReference type="RefSeq" id="WP_265426370.1">
    <property type="nucleotide sequence ID" value="NZ_JAPFPW010000043.1"/>
</dbReference>
<evidence type="ECO:0000256" key="2">
    <source>
        <dbReference type="ARBA" id="ARBA00022556"/>
    </source>
</evidence>
<evidence type="ECO:0000256" key="6">
    <source>
        <dbReference type="ARBA" id="ARBA00023315"/>
    </source>
</evidence>
<keyword evidence="5" id="KW-0443">Lipid metabolism</keyword>
<dbReference type="InterPro" id="IPR001451">
    <property type="entry name" value="Hexapep"/>
</dbReference>
<dbReference type="InterPro" id="IPR018357">
    <property type="entry name" value="Hexapep_transf_CS"/>
</dbReference>
<keyword evidence="1" id="KW-0444">Lipid biosynthesis</keyword>
<name>A0ABT3ND79_9BACT</name>